<name>A0A392TJ04_9FABA</name>
<accession>A0A392TJ04</accession>
<proteinExistence type="predicted"/>
<feature type="non-terminal residue" evidence="2">
    <location>
        <position position="1"/>
    </location>
</feature>
<organism evidence="2 3">
    <name type="scientific">Trifolium medium</name>
    <dbReference type="NCBI Taxonomy" id="97028"/>
    <lineage>
        <taxon>Eukaryota</taxon>
        <taxon>Viridiplantae</taxon>
        <taxon>Streptophyta</taxon>
        <taxon>Embryophyta</taxon>
        <taxon>Tracheophyta</taxon>
        <taxon>Spermatophyta</taxon>
        <taxon>Magnoliopsida</taxon>
        <taxon>eudicotyledons</taxon>
        <taxon>Gunneridae</taxon>
        <taxon>Pentapetalae</taxon>
        <taxon>rosids</taxon>
        <taxon>fabids</taxon>
        <taxon>Fabales</taxon>
        <taxon>Fabaceae</taxon>
        <taxon>Papilionoideae</taxon>
        <taxon>50 kb inversion clade</taxon>
        <taxon>NPAAA clade</taxon>
        <taxon>Hologalegina</taxon>
        <taxon>IRL clade</taxon>
        <taxon>Trifolieae</taxon>
        <taxon>Trifolium</taxon>
    </lineage>
</organism>
<sequence length="57" mass="5691">STLSSGSSSKAVSGASFVGLLPASLALAFSIISTFLLRSSIALLCSSLILEISLAKC</sequence>
<keyword evidence="1" id="KW-1133">Transmembrane helix</keyword>
<keyword evidence="3" id="KW-1185">Reference proteome</keyword>
<feature type="transmembrane region" description="Helical" evidence="1">
    <location>
        <begin position="12"/>
        <end position="37"/>
    </location>
</feature>
<evidence type="ECO:0000256" key="1">
    <source>
        <dbReference type="SAM" id="Phobius"/>
    </source>
</evidence>
<dbReference type="EMBL" id="LXQA010593597">
    <property type="protein sequence ID" value="MCI61103.1"/>
    <property type="molecule type" value="Genomic_DNA"/>
</dbReference>
<keyword evidence="1" id="KW-0812">Transmembrane</keyword>
<dbReference type="Proteomes" id="UP000265520">
    <property type="component" value="Unassembled WGS sequence"/>
</dbReference>
<keyword evidence="1" id="KW-0472">Membrane</keyword>
<dbReference type="AlphaFoldDB" id="A0A392TJ04"/>
<evidence type="ECO:0000313" key="3">
    <source>
        <dbReference type="Proteomes" id="UP000265520"/>
    </source>
</evidence>
<protein>
    <submittedName>
        <fullName evidence="2">Uncharacterized protein</fullName>
    </submittedName>
</protein>
<evidence type="ECO:0000313" key="2">
    <source>
        <dbReference type="EMBL" id="MCI61103.1"/>
    </source>
</evidence>
<reference evidence="2 3" key="1">
    <citation type="journal article" date="2018" name="Front. Plant Sci.">
        <title>Red Clover (Trifolium pratense) and Zigzag Clover (T. medium) - A Picture of Genomic Similarities and Differences.</title>
        <authorList>
            <person name="Dluhosova J."/>
            <person name="Istvanek J."/>
            <person name="Nedelnik J."/>
            <person name="Repkova J."/>
        </authorList>
    </citation>
    <scope>NUCLEOTIDE SEQUENCE [LARGE SCALE GENOMIC DNA]</scope>
    <source>
        <strain evidence="3">cv. 10/8</strain>
        <tissue evidence="2">Leaf</tissue>
    </source>
</reference>
<comment type="caution">
    <text evidence="2">The sequence shown here is derived from an EMBL/GenBank/DDBJ whole genome shotgun (WGS) entry which is preliminary data.</text>
</comment>